<dbReference type="Proteomes" id="UP000798662">
    <property type="component" value="Chromosome 1"/>
</dbReference>
<evidence type="ECO:0000313" key="2">
    <source>
        <dbReference type="Proteomes" id="UP000798662"/>
    </source>
</evidence>
<gene>
    <name evidence="1" type="ORF">I4F81_003094</name>
</gene>
<sequence length="578" mass="58157">MDQLVEVKPTELRFTVAPGVQSTATLRLRSLVSDALLFKFKTTAPLRYAVQPNASVIPPGATADITVVLKLFKALPPEMTTWRDKFMLQIARVDPDSAASLSVEEVLERWRSVPPDVIVRKKFPCRLGIVPVSPIPEADEEEGARGGAAAAEGGGVGGGRAELPPPLGMPMASIDGVESGPASRQFVTPRAGGSGLAAGGTAAALGAAALGADAASDSDADVLVTEEEVEEEEVEEEEEVIVDGPSSVAPPAPAPPLPATPATLIGARAARDRAWENVAAATPAYRAAAGGGTDASASSRPPLSAAAFPDAPAFPSLSAFTPPDTVTPVMPPPLSPADEPAAAAVTSSAGGAVESAADSQPETAMAKLFVTLSSTVLAAVYRAQEMMAKRKDAATAAKARKAADVAAATPIAPPRDALSPPPAASPDVAAAQPPASVSTAAAASTADGAPASASPGGSAGPLRKAGSFLRPPPPSSIPPLLASPAPAPVPREALHRAAVARASSAAAALRETEATITSLRADLEAAKHRKADAADAVRPLYAARFAVATDAPAPFVDVALMLVITAGLVKLTFLPSIA</sequence>
<protein>
    <submittedName>
        <fullName evidence="1">Uncharacterized protein</fullName>
    </submittedName>
</protein>
<keyword evidence="2" id="KW-1185">Reference proteome</keyword>
<comment type="caution">
    <text evidence="1">The sequence shown here is derived from an EMBL/GenBank/DDBJ whole genome shotgun (WGS) entry which is preliminary data.</text>
</comment>
<reference evidence="1" key="1">
    <citation type="submission" date="2019-11" db="EMBL/GenBank/DDBJ databases">
        <title>Nori genome reveals adaptations in red seaweeds to the harsh intertidal environment.</title>
        <authorList>
            <person name="Wang D."/>
            <person name="Mao Y."/>
        </authorList>
    </citation>
    <scope>NUCLEOTIDE SEQUENCE</scope>
    <source>
        <tissue evidence="1">Gametophyte</tissue>
    </source>
</reference>
<evidence type="ECO:0000313" key="1">
    <source>
        <dbReference type="EMBL" id="KAK1860505.1"/>
    </source>
</evidence>
<accession>A0ACC3BR74</accession>
<organism evidence="1 2">
    <name type="scientific">Pyropia yezoensis</name>
    <name type="common">Susabi-nori</name>
    <name type="synonym">Porphyra yezoensis</name>
    <dbReference type="NCBI Taxonomy" id="2788"/>
    <lineage>
        <taxon>Eukaryota</taxon>
        <taxon>Rhodophyta</taxon>
        <taxon>Bangiophyceae</taxon>
        <taxon>Bangiales</taxon>
        <taxon>Bangiaceae</taxon>
        <taxon>Pyropia</taxon>
    </lineage>
</organism>
<dbReference type="EMBL" id="CM020618">
    <property type="protein sequence ID" value="KAK1860505.1"/>
    <property type="molecule type" value="Genomic_DNA"/>
</dbReference>
<proteinExistence type="predicted"/>
<name>A0ACC3BR74_PYRYE</name>